<protein>
    <recommendedName>
        <fullName evidence="1">PiggyBac transposable element-derived protein domain-containing protein</fullName>
    </recommendedName>
</protein>
<evidence type="ECO:0000313" key="3">
    <source>
        <dbReference type="Proteomes" id="UP000324832"/>
    </source>
</evidence>
<keyword evidence="3" id="KW-1185">Reference proteome</keyword>
<gene>
    <name evidence="2" type="ORF">LSINAPIS_LOCUS479</name>
</gene>
<proteinExistence type="predicted"/>
<dbReference type="EMBL" id="FZQP02000015">
    <property type="protein sequence ID" value="VVC86705.1"/>
    <property type="molecule type" value="Genomic_DNA"/>
</dbReference>
<dbReference type="Proteomes" id="UP000324832">
    <property type="component" value="Unassembled WGS sequence"/>
</dbReference>
<dbReference type="Pfam" id="PF13843">
    <property type="entry name" value="DDE_Tnp_1_7"/>
    <property type="match status" value="1"/>
</dbReference>
<evidence type="ECO:0000313" key="2">
    <source>
        <dbReference type="EMBL" id="VVC86705.1"/>
    </source>
</evidence>
<accession>A0A5E4PNJ0</accession>
<feature type="domain" description="PiggyBac transposable element-derived protein" evidence="1">
    <location>
        <begin position="5"/>
        <end position="54"/>
    </location>
</feature>
<sequence length="62" mass="7135">MGWGTKAVLRLCKTIKNMACVVYFDNFYTSLEMIHYLGESYGIFSLGTIRTNRHTIKTIMPV</sequence>
<organism evidence="2 3">
    <name type="scientific">Leptidea sinapis</name>
    <dbReference type="NCBI Taxonomy" id="189913"/>
    <lineage>
        <taxon>Eukaryota</taxon>
        <taxon>Metazoa</taxon>
        <taxon>Ecdysozoa</taxon>
        <taxon>Arthropoda</taxon>
        <taxon>Hexapoda</taxon>
        <taxon>Insecta</taxon>
        <taxon>Pterygota</taxon>
        <taxon>Neoptera</taxon>
        <taxon>Endopterygota</taxon>
        <taxon>Lepidoptera</taxon>
        <taxon>Glossata</taxon>
        <taxon>Ditrysia</taxon>
        <taxon>Papilionoidea</taxon>
        <taxon>Pieridae</taxon>
        <taxon>Dismorphiinae</taxon>
        <taxon>Leptidea</taxon>
    </lineage>
</organism>
<dbReference type="AlphaFoldDB" id="A0A5E4PNJ0"/>
<name>A0A5E4PNJ0_9NEOP</name>
<dbReference type="InterPro" id="IPR029526">
    <property type="entry name" value="PGBD"/>
</dbReference>
<evidence type="ECO:0000259" key="1">
    <source>
        <dbReference type="Pfam" id="PF13843"/>
    </source>
</evidence>
<reference evidence="2 3" key="1">
    <citation type="submission" date="2017-07" db="EMBL/GenBank/DDBJ databases">
        <authorList>
            <person name="Talla V."/>
            <person name="Backstrom N."/>
        </authorList>
    </citation>
    <scope>NUCLEOTIDE SEQUENCE [LARGE SCALE GENOMIC DNA]</scope>
</reference>